<proteinExistence type="predicted"/>
<gene>
    <name evidence="1" type="ORF">AAFF_G00092210</name>
</gene>
<organism evidence="1 2">
    <name type="scientific">Aldrovandia affinis</name>
    <dbReference type="NCBI Taxonomy" id="143900"/>
    <lineage>
        <taxon>Eukaryota</taxon>
        <taxon>Metazoa</taxon>
        <taxon>Chordata</taxon>
        <taxon>Craniata</taxon>
        <taxon>Vertebrata</taxon>
        <taxon>Euteleostomi</taxon>
        <taxon>Actinopterygii</taxon>
        <taxon>Neopterygii</taxon>
        <taxon>Teleostei</taxon>
        <taxon>Notacanthiformes</taxon>
        <taxon>Halosauridae</taxon>
        <taxon>Aldrovandia</taxon>
    </lineage>
</organism>
<sequence length="103" mass="11121">MFPSGVCVTACGEETHHHLSPRGPEGLLGRVEEQAEPQKDPAVERLAADTSAVPHLVCGCKDLHCPGGKPMASTQRTLDLEQGLTRDERTMHPVKLEKVPLCS</sequence>
<keyword evidence="2" id="KW-1185">Reference proteome</keyword>
<accession>A0AAD7T2J6</accession>
<evidence type="ECO:0000313" key="1">
    <source>
        <dbReference type="EMBL" id="KAJ8413225.1"/>
    </source>
</evidence>
<reference evidence="1" key="1">
    <citation type="journal article" date="2023" name="Science">
        <title>Genome structures resolve the early diversification of teleost fishes.</title>
        <authorList>
            <person name="Parey E."/>
            <person name="Louis A."/>
            <person name="Montfort J."/>
            <person name="Bouchez O."/>
            <person name="Roques C."/>
            <person name="Iampietro C."/>
            <person name="Lluch J."/>
            <person name="Castinel A."/>
            <person name="Donnadieu C."/>
            <person name="Desvignes T."/>
            <person name="Floi Bucao C."/>
            <person name="Jouanno E."/>
            <person name="Wen M."/>
            <person name="Mejri S."/>
            <person name="Dirks R."/>
            <person name="Jansen H."/>
            <person name="Henkel C."/>
            <person name="Chen W.J."/>
            <person name="Zahm M."/>
            <person name="Cabau C."/>
            <person name="Klopp C."/>
            <person name="Thompson A.W."/>
            <person name="Robinson-Rechavi M."/>
            <person name="Braasch I."/>
            <person name="Lecointre G."/>
            <person name="Bobe J."/>
            <person name="Postlethwait J.H."/>
            <person name="Berthelot C."/>
            <person name="Roest Crollius H."/>
            <person name="Guiguen Y."/>
        </authorList>
    </citation>
    <scope>NUCLEOTIDE SEQUENCE</scope>
    <source>
        <strain evidence="1">NC1722</strain>
    </source>
</reference>
<protein>
    <submittedName>
        <fullName evidence="1">Uncharacterized protein</fullName>
    </submittedName>
</protein>
<comment type="caution">
    <text evidence="1">The sequence shown here is derived from an EMBL/GenBank/DDBJ whole genome shotgun (WGS) entry which is preliminary data.</text>
</comment>
<dbReference type="EMBL" id="JAINUG010000016">
    <property type="protein sequence ID" value="KAJ8413225.1"/>
    <property type="molecule type" value="Genomic_DNA"/>
</dbReference>
<name>A0AAD7T2J6_9TELE</name>
<dbReference type="Proteomes" id="UP001221898">
    <property type="component" value="Unassembled WGS sequence"/>
</dbReference>
<evidence type="ECO:0000313" key="2">
    <source>
        <dbReference type="Proteomes" id="UP001221898"/>
    </source>
</evidence>
<dbReference type="AlphaFoldDB" id="A0AAD7T2J6"/>